<reference evidence="1 2" key="1">
    <citation type="journal article" date="2024" name="IMA Fungus">
        <title>Apiospora arundinis, a panoply of carbohydrate-active enzymes and secondary metabolites.</title>
        <authorList>
            <person name="Sorensen T."/>
            <person name="Petersen C."/>
            <person name="Muurmann A.T."/>
            <person name="Christiansen J.V."/>
            <person name="Brundto M.L."/>
            <person name="Overgaard C.K."/>
            <person name="Boysen A.T."/>
            <person name="Wollenberg R.D."/>
            <person name="Larsen T.O."/>
            <person name="Sorensen J.L."/>
            <person name="Nielsen K.L."/>
            <person name="Sondergaard T.E."/>
        </authorList>
    </citation>
    <scope>NUCLEOTIDE SEQUENCE [LARGE SCALE GENOMIC DNA]</scope>
    <source>
        <strain evidence="1 2">AAU 773</strain>
    </source>
</reference>
<keyword evidence="2" id="KW-1185">Reference proteome</keyword>
<dbReference type="EMBL" id="JAPCWZ010000005">
    <property type="protein sequence ID" value="KAK8862103.1"/>
    <property type="molecule type" value="Genomic_DNA"/>
</dbReference>
<organism evidence="1 2">
    <name type="scientific">Apiospora arundinis</name>
    <dbReference type="NCBI Taxonomy" id="335852"/>
    <lineage>
        <taxon>Eukaryota</taxon>
        <taxon>Fungi</taxon>
        <taxon>Dikarya</taxon>
        <taxon>Ascomycota</taxon>
        <taxon>Pezizomycotina</taxon>
        <taxon>Sordariomycetes</taxon>
        <taxon>Xylariomycetidae</taxon>
        <taxon>Amphisphaeriales</taxon>
        <taxon>Apiosporaceae</taxon>
        <taxon>Apiospora</taxon>
    </lineage>
</organism>
<evidence type="ECO:0000313" key="2">
    <source>
        <dbReference type="Proteomes" id="UP001390339"/>
    </source>
</evidence>
<accession>A0ABR2IG99</accession>
<dbReference type="Proteomes" id="UP001390339">
    <property type="component" value="Unassembled WGS sequence"/>
</dbReference>
<comment type="caution">
    <text evidence="1">The sequence shown here is derived from an EMBL/GenBank/DDBJ whole genome shotgun (WGS) entry which is preliminary data.</text>
</comment>
<gene>
    <name evidence="1" type="ORF">PGQ11_008338</name>
</gene>
<proteinExistence type="predicted"/>
<sequence>MFRSLSLPRMVNAIIPNTQFVTGFPISKLEFKYAATCSRGIWSNASRPEERQIYRNKHGEEILFDRQYPPPGYEYVPAGNSFVTRQCRILAKETNEKIYAYYRPRSRKKVAKQCGLYVPRGIAADVESQYDARKEMADKERSQKLDKAYPNMPSKDKVKIGLICNEQSAISKRRDTSLIVRHYVLDRYTAFNSLSWPESGTEAFAKANEEADKVLSIWRGKDPGI</sequence>
<name>A0ABR2IG99_9PEZI</name>
<protein>
    <submittedName>
        <fullName evidence="1">Uncharacterized protein</fullName>
    </submittedName>
</protein>
<evidence type="ECO:0000313" key="1">
    <source>
        <dbReference type="EMBL" id="KAK8862103.1"/>
    </source>
</evidence>